<dbReference type="AlphaFoldDB" id="A0A5B7JJ24"/>
<accession>A0A5B7JJ24</accession>
<keyword evidence="2" id="KW-1185">Reference proteome</keyword>
<proteinExistence type="predicted"/>
<organism evidence="1 2">
    <name type="scientific">Portunus trituberculatus</name>
    <name type="common">Swimming crab</name>
    <name type="synonym">Neptunus trituberculatus</name>
    <dbReference type="NCBI Taxonomy" id="210409"/>
    <lineage>
        <taxon>Eukaryota</taxon>
        <taxon>Metazoa</taxon>
        <taxon>Ecdysozoa</taxon>
        <taxon>Arthropoda</taxon>
        <taxon>Crustacea</taxon>
        <taxon>Multicrustacea</taxon>
        <taxon>Malacostraca</taxon>
        <taxon>Eumalacostraca</taxon>
        <taxon>Eucarida</taxon>
        <taxon>Decapoda</taxon>
        <taxon>Pleocyemata</taxon>
        <taxon>Brachyura</taxon>
        <taxon>Eubrachyura</taxon>
        <taxon>Portunoidea</taxon>
        <taxon>Portunidae</taxon>
        <taxon>Portuninae</taxon>
        <taxon>Portunus</taxon>
    </lineage>
</organism>
<evidence type="ECO:0000313" key="2">
    <source>
        <dbReference type="Proteomes" id="UP000324222"/>
    </source>
</evidence>
<gene>
    <name evidence="1" type="ORF">E2C01_087374</name>
</gene>
<dbReference type="Proteomes" id="UP000324222">
    <property type="component" value="Unassembled WGS sequence"/>
</dbReference>
<name>A0A5B7JJ24_PORTR</name>
<comment type="caution">
    <text evidence="1">The sequence shown here is derived from an EMBL/GenBank/DDBJ whole genome shotgun (WGS) entry which is preliminary data.</text>
</comment>
<evidence type="ECO:0000313" key="1">
    <source>
        <dbReference type="EMBL" id="MPC92294.1"/>
    </source>
</evidence>
<dbReference type="EMBL" id="VSRR010090745">
    <property type="protein sequence ID" value="MPC92294.1"/>
    <property type="molecule type" value="Genomic_DNA"/>
</dbReference>
<reference evidence="1 2" key="1">
    <citation type="submission" date="2019-05" db="EMBL/GenBank/DDBJ databases">
        <title>Another draft genome of Portunus trituberculatus and its Hox gene families provides insights of decapod evolution.</title>
        <authorList>
            <person name="Jeong J.-H."/>
            <person name="Song I."/>
            <person name="Kim S."/>
            <person name="Choi T."/>
            <person name="Kim D."/>
            <person name="Ryu S."/>
            <person name="Kim W."/>
        </authorList>
    </citation>
    <scope>NUCLEOTIDE SEQUENCE [LARGE SCALE GENOMIC DNA]</scope>
    <source>
        <tissue evidence="1">Muscle</tissue>
    </source>
</reference>
<protein>
    <submittedName>
        <fullName evidence="1">Uncharacterized protein</fullName>
    </submittedName>
</protein>
<sequence length="30" mass="3275">MKAGQSANFSARTEAALHVTMWRASHKPSC</sequence>